<evidence type="ECO:0000313" key="1">
    <source>
        <dbReference type="EMBL" id="KAI4458141.1"/>
    </source>
</evidence>
<sequence length="263" mass="30895">MSKLSEISSTMECPICMEYMVAPIFVCSGGHSLCGKCYPKVKKCPMCSVPLGKTRNYALESLMEALAISNQDIIPSVRECPFSKDGCQKILSSCDYDEHKSRCPYRKFKCIFYVDEDYSESCTYVGRRLDLKQHVLHKHKHDVFDHEEDMLSLELPFLSEQRFVYHEKDIFYFHIQEKEGVMYWWLQHLGDPRKGSEYSYTVRIFTRPYTHREYQCKENCVKDEDFDSVISKGLCPSVPAKVLETYPDNKWYTLNICKLPQRK</sequence>
<accession>A0ACB9SSH0</accession>
<dbReference type="EMBL" id="CM043021">
    <property type="protein sequence ID" value="KAI4458141.1"/>
    <property type="molecule type" value="Genomic_DNA"/>
</dbReference>
<gene>
    <name evidence="1" type="ORF">MML48_7g00009770</name>
</gene>
<protein>
    <submittedName>
        <fullName evidence="1">E3 ubiquitin-protein ligase siah2</fullName>
    </submittedName>
</protein>
<name>A0ACB9SSH0_HOLOL</name>
<keyword evidence="2" id="KW-1185">Reference proteome</keyword>
<dbReference type="Proteomes" id="UP001056778">
    <property type="component" value="Chromosome 7"/>
</dbReference>
<proteinExistence type="predicted"/>
<evidence type="ECO:0000313" key="2">
    <source>
        <dbReference type="Proteomes" id="UP001056778"/>
    </source>
</evidence>
<organism evidence="1 2">
    <name type="scientific">Holotrichia oblita</name>
    <name type="common">Chafer beetle</name>
    <dbReference type="NCBI Taxonomy" id="644536"/>
    <lineage>
        <taxon>Eukaryota</taxon>
        <taxon>Metazoa</taxon>
        <taxon>Ecdysozoa</taxon>
        <taxon>Arthropoda</taxon>
        <taxon>Hexapoda</taxon>
        <taxon>Insecta</taxon>
        <taxon>Pterygota</taxon>
        <taxon>Neoptera</taxon>
        <taxon>Endopterygota</taxon>
        <taxon>Coleoptera</taxon>
        <taxon>Polyphaga</taxon>
        <taxon>Scarabaeiformia</taxon>
        <taxon>Scarabaeidae</taxon>
        <taxon>Melolonthinae</taxon>
        <taxon>Holotrichia</taxon>
    </lineage>
</organism>
<comment type="caution">
    <text evidence="1">The sequence shown here is derived from an EMBL/GenBank/DDBJ whole genome shotgun (WGS) entry which is preliminary data.</text>
</comment>
<reference evidence="1" key="1">
    <citation type="submission" date="2022-04" db="EMBL/GenBank/DDBJ databases">
        <title>Chromosome-scale genome assembly of Holotrichia oblita Faldermann.</title>
        <authorList>
            <person name="Rongchong L."/>
        </authorList>
    </citation>
    <scope>NUCLEOTIDE SEQUENCE</scope>
    <source>
        <strain evidence="1">81SQS9</strain>
    </source>
</reference>